<dbReference type="Proteomes" id="UP000831327">
    <property type="component" value="Chromosome"/>
</dbReference>
<evidence type="ECO:0000313" key="1">
    <source>
        <dbReference type="EMBL" id="BDG70500.1"/>
    </source>
</evidence>
<keyword evidence="2" id="KW-1185">Reference proteome</keyword>
<reference evidence="1 2" key="1">
    <citation type="journal article" date="2016" name="Microbes Environ.">
        <title>Phylogenetically diverse aerobic anoxygenic phototrophic bacteria isolated from epilithic biofilms in Tama river, Japan.</title>
        <authorList>
            <person name="Hirose S."/>
            <person name="Matsuura K."/>
            <person name="Haruta S."/>
        </authorList>
    </citation>
    <scope>NUCLEOTIDE SEQUENCE [LARGE SCALE GENOMIC DNA]</scope>
    <source>
        <strain evidence="1 2">S08</strain>
    </source>
</reference>
<gene>
    <name evidence="1" type="ORF">Rmf_04290</name>
</gene>
<proteinExistence type="predicted"/>
<evidence type="ECO:0000313" key="2">
    <source>
        <dbReference type="Proteomes" id="UP000831327"/>
    </source>
</evidence>
<name>A0ABM7XYF7_9PROT</name>
<organism evidence="1 2">
    <name type="scientific">Roseomonas fluvialis</name>
    <dbReference type="NCBI Taxonomy" id="1750527"/>
    <lineage>
        <taxon>Bacteria</taxon>
        <taxon>Pseudomonadati</taxon>
        <taxon>Pseudomonadota</taxon>
        <taxon>Alphaproteobacteria</taxon>
        <taxon>Acetobacterales</taxon>
        <taxon>Roseomonadaceae</taxon>
        <taxon>Roseomonas</taxon>
    </lineage>
</organism>
<protein>
    <submittedName>
        <fullName evidence="1">Uncharacterized protein</fullName>
    </submittedName>
</protein>
<sequence>MAPGVIYTDGHELNDGNRHLIDKIVRGGAQVLEANVAKGKARRRVREIEAAIRSTDLQARG</sequence>
<dbReference type="EMBL" id="AP025637">
    <property type="protein sequence ID" value="BDG70500.1"/>
    <property type="molecule type" value="Genomic_DNA"/>
</dbReference>
<accession>A0ABM7XYF7</accession>